<comment type="caution">
    <text evidence="1">The sequence shown here is derived from an EMBL/GenBank/DDBJ whole genome shotgun (WGS) entry which is preliminary data.</text>
</comment>
<evidence type="ECO:0000313" key="2">
    <source>
        <dbReference type="EMBL" id="TMJ10725.1"/>
    </source>
</evidence>
<organism evidence="1 4">
    <name type="scientific">Candidatus Segetimicrobium genomatis</name>
    <dbReference type="NCBI Taxonomy" id="2569760"/>
    <lineage>
        <taxon>Bacteria</taxon>
        <taxon>Bacillati</taxon>
        <taxon>Candidatus Sysuimicrobiota</taxon>
        <taxon>Candidatus Sysuimicrobiia</taxon>
        <taxon>Candidatus Sysuimicrobiales</taxon>
        <taxon>Candidatus Segetimicrobiaceae</taxon>
        <taxon>Candidatus Segetimicrobium</taxon>
    </lineage>
</organism>
<name>A0A537LPB4_9BACT</name>
<evidence type="ECO:0000313" key="1">
    <source>
        <dbReference type="EMBL" id="TMJ09843.1"/>
    </source>
</evidence>
<dbReference type="AlphaFoldDB" id="A0A537LPB4"/>
<dbReference type="Proteomes" id="UP000318661">
    <property type="component" value="Unassembled WGS sequence"/>
</dbReference>
<evidence type="ECO:0000313" key="4">
    <source>
        <dbReference type="Proteomes" id="UP000318661"/>
    </source>
</evidence>
<gene>
    <name evidence="2" type="ORF">E6G98_06975</name>
    <name evidence="1" type="ORF">E6G99_02075</name>
</gene>
<protein>
    <submittedName>
        <fullName evidence="1">Uncharacterized protein</fullName>
    </submittedName>
</protein>
<dbReference type="EMBL" id="VBAI01000103">
    <property type="protein sequence ID" value="TMJ10725.1"/>
    <property type="molecule type" value="Genomic_DNA"/>
</dbReference>
<evidence type="ECO:0000313" key="3">
    <source>
        <dbReference type="Proteomes" id="UP000315217"/>
    </source>
</evidence>
<sequence>MSEPFALDFAVLEHLRGYPEELHRYANLMKQTHPRGMSAVEFLLGRAGAQDGFLETICRMIKGGEAAVTAVEAADLAGVPPRAFLEDIAAHPDFPAPVFRREHRAVWRKQDIEQYLQAHG</sequence>
<accession>A0A537LPB4</accession>
<dbReference type="EMBL" id="VBAJ01000035">
    <property type="protein sequence ID" value="TMJ09843.1"/>
    <property type="molecule type" value="Genomic_DNA"/>
</dbReference>
<reference evidence="3 4" key="1">
    <citation type="journal article" date="2019" name="Nat. Microbiol.">
        <title>Mediterranean grassland soil C-N compound turnover is dependent on rainfall and depth, and is mediated by genomically divergent microorganisms.</title>
        <authorList>
            <person name="Diamond S."/>
            <person name="Andeer P.F."/>
            <person name="Li Z."/>
            <person name="Crits-Christoph A."/>
            <person name="Burstein D."/>
            <person name="Anantharaman K."/>
            <person name="Lane K.R."/>
            <person name="Thomas B.C."/>
            <person name="Pan C."/>
            <person name="Northen T.R."/>
            <person name="Banfield J.F."/>
        </authorList>
    </citation>
    <scope>NUCLEOTIDE SEQUENCE [LARGE SCALE GENOMIC DNA]</scope>
    <source>
        <strain evidence="2">NP_1</strain>
        <strain evidence="1">NP_2</strain>
    </source>
</reference>
<proteinExistence type="predicted"/>
<dbReference type="Proteomes" id="UP000315217">
    <property type="component" value="Unassembled WGS sequence"/>
</dbReference>